<evidence type="ECO:0000256" key="6">
    <source>
        <dbReference type="ARBA" id="ARBA00022833"/>
    </source>
</evidence>
<sequence length="602" mass="66827">MEGDFVALHFDVEVKYLVQKNATKRRRRSPDERKSASLKFIPLGGVSGIGKNISVLEYGDDILVIDCGLMFPDEEMLGVDFVIPDPAYLLANKERIRGMVITHGHDDHIGALPYILPELDCPIYATRLTLGLIRSRMEERAPKYELKAKEIQAGDVIDLGCFKVQPFSVCHSIPDGVGYAIHTPLGVVLHTGDFKLDPTPIDGRATDYALLASLGTKGVLLMLSDSTNVERDGFTPSERMVGKTMEQTFRLYKNKRIIISSFASNLHRVQQVIETAVRFNRKVALIGRSMIANVARARELGYMDVDDDVFIQPSEIEGFPNNRLVVITTGSQGEPFSGLVLMSRGDHRFIKLGPKDLVVISALPIPGNERLVHRTINDLFKQGCEVIYEAEQNIHVSGHASREELKMILSLIKPSYFVPLHGEYRHLVKHKQLAEEMGVPAKNAFVMEEGDVLSITKRQARISGKVPAGAYIVDGRTYGDLKGGLLGERKDLAEEGVFCISVVLDSSGNVIAPLSIESRGFLHRVDADELYRQIEDAVEKAVKAFAREKRDRKDEDLASRIRSAIKGVLRRYSLSSPVILVLVNEVKENAILSGLAGREFAK</sequence>
<proteinExistence type="inferred from homology"/>
<feature type="binding site" evidence="12">
    <location>
        <position position="78"/>
    </location>
    <ligand>
        <name>Zn(2+)</name>
        <dbReference type="ChEBI" id="CHEBI:29105"/>
        <label>2</label>
        <note>catalytic</note>
    </ligand>
</feature>
<dbReference type="SUPFAM" id="SSF56281">
    <property type="entry name" value="Metallo-hydrolase/oxidoreductase"/>
    <property type="match status" value="1"/>
</dbReference>
<keyword evidence="2 9" id="KW-0540">Nuclease</keyword>
<dbReference type="InterPro" id="IPR030854">
    <property type="entry name" value="RNase_J_bac"/>
</dbReference>
<evidence type="ECO:0000256" key="2">
    <source>
        <dbReference type="ARBA" id="ARBA00022722"/>
    </source>
</evidence>
<dbReference type="GO" id="GO:0008270">
    <property type="term" value="F:zinc ion binding"/>
    <property type="evidence" value="ECO:0007669"/>
    <property type="project" value="InterPro"/>
</dbReference>
<evidence type="ECO:0000256" key="9">
    <source>
        <dbReference type="HAMAP-Rule" id="MF_01491"/>
    </source>
</evidence>
<feature type="binding site" evidence="9 11">
    <location>
        <begin position="395"/>
        <end position="399"/>
    </location>
    <ligand>
        <name>substrate</name>
    </ligand>
</feature>
<evidence type="ECO:0000256" key="10">
    <source>
        <dbReference type="PIRSR" id="PIRSR004803-1"/>
    </source>
</evidence>
<evidence type="ECO:0000256" key="3">
    <source>
        <dbReference type="ARBA" id="ARBA00022723"/>
    </source>
</evidence>
<comment type="cofactor">
    <cofactor evidence="12">
        <name>Zn(2+)</name>
        <dbReference type="ChEBI" id="CHEBI:29105"/>
    </cofactor>
    <text evidence="12">Binds 2 Zn(2+) ions per subunit. It is not clear if Zn(2+) or Mg(2+) is physiologically important.</text>
</comment>
<dbReference type="Pfam" id="PF22505">
    <property type="entry name" value="RNase_J_b_CASP"/>
    <property type="match status" value="1"/>
</dbReference>
<comment type="similarity">
    <text evidence="9">Belongs to the metallo-beta-lactamase superfamily. RNA-metabolizing metallo-beta-lactamase-like family. Bacterial RNase J subfamily.</text>
</comment>
<dbReference type="Gene3D" id="3.40.50.10710">
    <property type="entry name" value="Metallo-hydrolase/oxidoreductase"/>
    <property type="match status" value="1"/>
</dbReference>
<dbReference type="Pfam" id="PF07521">
    <property type="entry name" value="RMMBL"/>
    <property type="match status" value="1"/>
</dbReference>
<comment type="subcellular location">
    <subcellularLocation>
        <location evidence="9">Cytoplasm</location>
    </subcellularLocation>
</comment>
<dbReference type="PANTHER" id="PTHR43694:SF1">
    <property type="entry name" value="RIBONUCLEASE J"/>
    <property type="match status" value="1"/>
</dbReference>
<evidence type="ECO:0000256" key="12">
    <source>
        <dbReference type="PIRSR" id="PIRSR004803-3"/>
    </source>
</evidence>
<dbReference type="NCBIfam" id="TIGR00649">
    <property type="entry name" value="MG423"/>
    <property type="match status" value="1"/>
</dbReference>
<dbReference type="GO" id="GO:0005737">
    <property type="term" value="C:cytoplasm"/>
    <property type="evidence" value="ECO:0007669"/>
    <property type="project" value="UniProtKB-SubCell"/>
</dbReference>
<evidence type="ECO:0000313" key="15">
    <source>
        <dbReference type="Proteomes" id="UP000005273"/>
    </source>
</evidence>
<keyword evidence="12" id="KW-0106">Calcium</keyword>
<keyword evidence="8 9" id="KW-0694">RNA-binding</keyword>
<evidence type="ECO:0000256" key="11">
    <source>
        <dbReference type="PIRSR" id="PIRSR004803-2"/>
    </source>
</evidence>
<dbReference type="Gene3D" id="3.10.20.580">
    <property type="match status" value="1"/>
</dbReference>
<keyword evidence="6 12" id="KW-0862">Zinc</keyword>
<keyword evidence="15" id="KW-1185">Reference proteome</keyword>
<dbReference type="STRING" id="592015.HMPREF1705_03141"/>
<evidence type="ECO:0000256" key="1">
    <source>
        <dbReference type="ARBA" id="ARBA00022490"/>
    </source>
</evidence>
<dbReference type="GO" id="GO:0003723">
    <property type="term" value="F:RNA binding"/>
    <property type="evidence" value="ECO:0007669"/>
    <property type="project" value="UniProtKB-UniRule"/>
</dbReference>
<accession>A0A0T5XC11</accession>
<dbReference type="InterPro" id="IPR004613">
    <property type="entry name" value="RNase_J"/>
</dbReference>
<dbReference type="InterPro" id="IPR011108">
    <property type="entry name" value="RMMBL"/>
</dbReference>
<evidence type="ECO:0000256" key="7">
    <source>
        <dbReference type="ARBA" id="ARBA00022839"/>
    </source>
</evidence>
<evidence type="ECO:0000313" key="14">
    <source>
        <dbReference type="EMBL" id="KRT35885.1"/>
    </source>
</evidence>
<dbReference type="InterPro" id="IPR041636">
    <property type="entry name" value="RNase_J_C"/>
</dbReference>
<dbReference type="GO" id="GO:0004521">
    <property type="term" value="F:RNA endonuclease activity"/>
    <property type="evidence" value="ECO:0007669"/>
    <property type="project" value="UniProtKB-UniRule"/>
</dbReference>
<feature type="active site" description="Proton acceptor" evidence="10">
    <location>
        <position position="399"/>
    </location>
</feature>
<feature type="binding site" evidence="12">
    <location>
        <position position="105"/>
    </location>
    <ligand>
        <name>Zn(2+)</name>
        <dbReference type="ChEBI" id="CHEBI:29105"/>
        <label>1</label>
        <note>catalytic</note>
    </ligand>
</feature>
<dbReference type="PANTHER" id="PTHR43694">
    <property type="entry name" value="RIBONUCLEASE J"/>
    <property type="match status" value="1"/>
</dbReference>
<dbReference type="HAMAP" id="MF_01491">
    <property type="entry name" value="RNase_J_bact"/>
    <property type="match status" value="1"/>
</dbReference>
<evidence type="ECO:0000256" key="8">
    <source>
        <dbReference type="ARBA" id="ARBA00022884"/>
    </source>
</evidence>
<keyword evidence="4 9" id="KW-0255">Endonuclease</keyword>
<feature type="binding site" evidence="11">
    <location>
        <begin position="263"/>
        <end position="265"/>
    </location>
    <ligand>
        <name>substrate</name>
    </ligand>
</feature>
<feature type="active site" description="Proton donor" evidence="10">
    <location>
        <position position="225"/>
    </location>
</feature>
<feature type="binding site" evidence="12">
    <location>
        <position position="107"/>
    </location>
    <ligand>
        <name>Zn(2+)</name>
        <dbReference type="ChEBI" id="CHEBI:29105"/>
        <label>1</label>
        <note>catalytic</note>
    </ligand>
</feature>
<keyword evidence="3 12" id="KW-0479">Metal-binding</keyword>
<dbReference type="GO" id="GO:0006364">
    <property type="term" value="P:rRNA processing"/>
    <property type="evidence" value="ECO:0007669"/>
    <property type="project" value="UniProtKB-UniRule"/>
</dbReference>
<dbReference type="Pfam" id="PF00753">
    <property type="entry name" value="Lactamase_B"/>
    <property type="match status" value="1"/>
</dbReference>
<keyword evidence="9" id="KW-0698">rRNA processing</keyword>
<comment type="cofactor">
    <cofactor evidence="12">
        <name>Ca(2+)</name>
        <dbReference type="ChEBI" id="CHEBI:29108"/>
    </cofactor>
    <text evidence="12">Binds 1 Ca(2+) cation per subunit. Seen in 1 crystal structure, it is not clear if it is physiologically important.</text>
</comment>
<gene>
    <name evidence="9" type="primary">rnj</name>
    <name evidence="14" type="ORF">HMPREF1705_03141</name>
</gene>
<feature type="binding site" evidence="12">
    <location>
        <position position="193"/>
    </location>
    <ligand>
        <name>Zn(2+)</name>
        <dbReference type="ChEBI" id="CHEBI:29105"/>
        <label>1</label>
        <note>catalytic</note>
    </ligand>
</feature>
<keyword evidence="5 9" id="KW-0378">Hydrolase</keyword>
<dbReference type="InterPro" id="IPR055132">
    <property type="entry name" value="RNase_J_b_CASP"/>
</dbReference>
<dbReference type="eggNOG" id="COG0595">
    <property type="taxonomic scope" value="Bacteria"/>
</dbReference>
<evidence type="ECO:0000256" key="4">
    <source>
        <dbReference type="ARBA" id="ARBA00022759"/>
    </source>
</evidence>
<dbReference type="InterPro" id="IPR001279">
    <property type="entry name" value="Metallo-B-lactamas"/>
</dbReference>
<protein>
    <recommendedName>
        <fullName evidence="9">Ribonuclease J</fullName>
        <shortName evidence="9">RNase J</shortName>
        <ecNumber evidence="9">3.1.-.-</ecNumber>
    </recommendedName>
</protein>
<name>A0A0T5XC11_9BACT</name>
<keyword evidence="1 9" id="KW-0963">Cytoplasm</keyword>
<dbReference type="Gene3D" id="3.60.15.10">
    <property type="entry name" value="Ribonuclease Z/Hydroxyacylglutathione hydrolase-like"/>
    <property type="match status" value="1"/>
</dbReference>
<comment type="subunit">
    <text evidence="9">Homodimer, may be a subunit of the RNA degradosome.</text>
</comment>
<dbReference type="PIRSF" id="PIRSF004803">
    <property type="entry name" value="RnjA"/>
    <property type="match status" value="1"/>
</dbReference>
<feature type="binding site" evidence="12">
    <location>
        <position position="108"/>
    </location>
    <ligand>
        <name>Zn(2+)</name>
        <dbReference type="ChEBI" id="CHEBI:29105"/>
        <label>1</label>
        <note>catalytic</note>
    </ligand>
</feature>
<dbReference type="InterPro" id="IPR042173">
    <property type="entry name" value="RNase_J_2"/>
</dbReference>
<comment type="caution">
    <text evidence="14">The sequence shown here is derived from an EMBL/GenBank/DDBJ whole genome shotgun (WGS) entry which is preliminary data.</text>
</comment>
<feature type="binding site" evidence="12">
    <location>
        <position position="421"/>
    </location>
    <ligand>
        <name>Zn(2+)</name>
        <dbReference type="ChEBI" id="CHEBI:29105"/>
        <label>1</label>
        <note>catalytic</note>
    </ligand>
</feature>
<feature type="binding site" evidence="12">
    <location>
        <position position="80"/>
    </location>
    <ligand>
        <name>Ca(2+)</name>
        <dbReference type="ChEBI" id="CHEBI:29108"/>
    </ligand>
</feature>
<feature type="binding site" evidence="12">
    <location>
        <position position="171"/>
    </location>
    <ligand>
        <name>Zn(2+)</name>
        <dbReference type="ChEBI" id="CHEBI:29105"/>
        <label>1</label>
        <note>catalytic</note>
    </ligand>
</feature>
<dbReference type="Proteomes" id="UP000005273">
    <property type="component" value="Unassembled WGS sequence"/>
</dbReference>
<comment type="function">
    <text evidence="9">An RNase that has 5'-3' exonuclease and possibly endonuclease activity. Involved in maturation of rRNA and in some organisms also mRNA maturation and/or decay.</text>
</comment>
<feature type="binding site" evidence="12">
    <location>
        <position position="103"/>
    </location>
    <ligand>
        <name>Zn(2+)</name>
        <dbReference type="ChEBI" id="CHEBI:29105"/>
        <label>1</label>
        <note>catalytic</note>
    </ligand>
</feature>
<organism evidence="14 15">
    <name type="scientific">Acetomicrobium hydrogeniformans ATCC BAA-1850</name>
    <dbReference type="NCBI Taxonomy" id="592015"/>
    <lineage>
        <taxon>Bacteria</taxon>
        <taxon>Thermotogati</taxon>
        <taxon>Synergistota</taxon>
        <taxon>Synergistia</taxon>
        <taxon>Synergistales</taxon>
        <taxon>Acetomicrobiaceae</taxon>
        <taxon>Acetomicrobium</taxon>
    </lineage>
</organism>
<dbReference type="RefSeq" id="WP_009201415.1">
    <property type="nucleotide sequence ID" value="NZ_ACJX03000001.1"/>
</dbReference>
<dbReference type="EMBL" id="ACJX03000001">
    <property type="protein sequence ID" value="KRT35885.1"/>
    <property type="molecule type" value="Genomic_DNA"/>
</dbReference>
<evidence type="ECO:0000256" key="5">
    <source>
        <dbReference type="ARBA" id="ARBA00022801"/>
    </source>
</evidence>
<dbReference type="CDD" id="cd07714">
    <property type="entry name" value="RNaseJ_MBL-fold"/>
    <property type="match status" value="1"/>
</dbReference>
<reference evidence="15" key="1">
    <citation type="submission" date="2012-09" db="EMBL/GenBank/DDBJ databases">
        <authorList>
            <person name="Weinstock G."/>
            <person name="Sodergren E."/>
            <person name="Clifton S."/>
            <person name="Fulton L."/>
            <person name="Fulton B."/>
            <person name="Courtney L."/>
            <person name="Fronick C."/>
            <person name="Harrison M."/>
            <person name="Strong C."/>
            <person name="Farmer C."/>
            <person name="Delehaunty K."/>
            <person name="Markovic C."/>
            <person name="Hall O."/>
            <person name="Minx P."/>
            <person name="Tomlinson C."/>
            <person name="Mitreva M."/>
            <person name="Nelson J."/>
            <person name="Hou S."/>
            <person name="Wollam A."/>
            <person name="Pepin K.H."/>
            <person name="Johnson M."/>
            <person name="Bhonagiri V."/>
            <person name="Nash W.E."/>
            <person name="Suruliraj S."/>
            <person name="Warren W."/>
            <person name="Chinwalla A."/>
            <person name="Mardis E.R."/>
            <person name="Wilson R.K."/>
        </authorList>
    </citation>
    <scope>NUCLEOTIDE SEQUENCE [LARGE SCALE GENOMIC DNA]</scope>
    <source>
        <strain evidence="15">OS1</strain>
    </source>
</reference>
<keyword evidence="7 9" id="KW-0269">Exonuclease</keyword>
<feature type="binding site" evidence="12">
    <location>
        <position position="474"/>
    </location>
    <ligand>
        <name>Ca(2+)</name>
        <dbReference type="ChEBI" id="CHEBI:29108"/>
    </ligand>
</feature>
<dbReference type="GO" id="GO:0004534">
    <property type="term" value="F:5'-3' RNA exonuclease activity"/>
    <property type="evidence" value="ECO:0007669"/>
    <property type="project" value="UniProtKB-UniRule"/>
</dbReference>
<dbReference type="Pfam" id="PF17770">
    <property type="entry name" value="RNase_J_C"/>
    <property type="match status" value="1"/>
</dbReference>
<dbReference type="SMART" id="SM00849">
    <property type="entry name" value="Lactamase_B"/>
    <property type="match status" value="1"/>
</dbReference>
<dbReference type="InterPro" id="IPR036866">
    <property type="entry name" value="RibonucZ/Hydroxyglut_hydro"/>
</dbReference>
<dbReference type="EC" id="3.1.-.-" evidence="9"/>
<evidence type="ECO:0000259" key="13">
    <source>
        <dbReference type="SMART" id="SM00849"/>
    </source>
</evidence>
<dbReference type="AlphaFoldDB" id="A0A0T5XC11"/>
<feature type="domain" description="Metallo-beta-lactamase" evidence="13">
    <location>
        <begin position="50"/>
        <end position="245"/>
    </location>
</feature>